<sequence length="234" mass="27183">MFYSHPLHREARKSGPYLQPRKFVPEPIETSVKIAGANFLKHLRLLKRPSKRRHTSTIDDLHHWIAEVRDLVDDEDLLTGSIIIELNEEIQKKDVEVGKLKVEVQKLEDVVQKKKETKFLKQKTAAVRSGLRVEVRKGKAAEKRKQKAAEIRKLRAQIQKLKTEIGKLKTEIRTLTTEIRKLKTEIQKHEAEVNKKKAKYENYKAKYDEYRDELKAKRQKAVEAGEQSVGGLTC</sequence>
<name>A0ACB0LUE7_TRIPR</name>
<protein>
    <submittedName>
        <fullName evidence="1">Uncharacterized protein</fullName>
    </submittedName>
</protein>
<reference evidence="1" key="1">
    <citation type="submission" date="2023-10" db="EMBL/GenBank/DDBJ databases">
        <authorList>
            <person name="Rodriguez Cubillos JULIANA M."/>
            <person name="De Vega J."/>
        </authorList>
    </citation>
    <scope>NUCLEOTIDE SEQUENCE</scope>
</reference>
<dbReference type="Proteomes" id="UP001177021">
    <property type="component" value="Unassembled WGS sequence"/>
</dbReference>
<keyword evidence="2" id="KW-1185">Reference proteome</keyword>
<evidence type="ECO:0000313" key="2">
    <source>
        <dbReference type="Proteomes" id="UP001177021"/>
    </source>
</evidence>
<accession>A0ACB0LUE7</accession>
<dbReference type="EMBL" id="CASHSV030000615">
    <property type="protein sequence ID" value="CAJ2672057.1"/>
    <property type="molecule type" value="Genomic_DNA"/>
</dbReference>
<comment type="caution">
    <text evidence="1">The sequence shown here is derived from an EMBL/GenBank/DDBJ whole genome shotgun (WGS) entry which is preliminary data.</text>
</comment>
<organism evidence="1 2">
    <name type="scientific">Trifolium pratense</name>
    <name type="common">Red clover</name>
    <dbReference type="NCBI Taxonomy" id="57577"/>
    <lineage>
        <taxon>Eukaryota</taxon>
        <taxon>Viridiplantae</taxon>
        <taxon>Streptophyta</taxon>
        <taxon>Embryophyta</taxon>
        <taxon>Tracheophyta</taxon>
        <taxon>Spermatophyta</taxon>
        <taxon>Magnoliopsida</taxon>
        <taxon>eudicotyledons</taxon>
        <taxon>Gunneridae</taxon>
        <taxon>Pentapetalae</taxon>
        <taxon>rosids</taxon>
        <taxon>fabids</taxon>
        <taxon>Fabales</taxon>
        <taxon>Fabaceae</taxon>
        <taxon>Papilionoideae</taxon>
        <taxon>50 kb inversion clade</taxon>
        <taxon>NPAAA clade</taxon>
        <taxon>Hologalegina</taxon>
        <taxon>IRL clade</taxon>
        <taxon>Trifolieae</taxon>
        <taxon>Trifolium</taxon>
    </lineage>
</organism>
<proteinExistence type="predicted"/>
<gene>
    <name evidence="1" type="ORF">MILVUS5_LOCUS35757</name>
</gene>
<evidence type="ECO:0000313" key="1">
    <source>
        <dbReference type="EMBL" id="CAJ2672057.1"/>
    </source>
</evidence>